<keyword evidence="1" id="KW-0812">Transmembrane</keyword>
<proteinExistence type="predicted"/>
<name>A0A0G0V1E6_9BACT</name>
<sequence>MEFYQVILIIFGILFIVVGILGFSDSYLRSQIEFGNMLRGTTSKITKGTLVAQKVTHIIVLLFGVVLIALAFFFPWRSFESL</sequence>
<keyword evidence="1" id="KW-0472">Membrane</keyword>
<gene>
    <name evidence="2" type="ORF">UU41_C0004G0038</name>
</gene>
<dbReference type="AlphaFoldDB" id="A0A0G0V1E6"/>
<protein>
    <recommendedName>
        <fullName evidence="4">Protein-export membrane protein SecG</fullName>
    </recommendedName>
</protein>
<evidence type="ECO:0000256" key="1">
    <source>
        <dbReference type="SAM" id="Phobius"/>
    </source>
</evidence>
<keyword evidence="1" id="KW-1133">Transmembrane helix</keyword>
<dbReference type="Proteomes" id="UP000034961">
    <property type="component" value="Unassembled WGS sequence"/>
</dbReference>
<feature type="transmembrane region" description="Helical" evidence="1">
    <location>
        <begin position="55"/>
        <end position="76"/>
    </location>
</feature>
<organism evidence="2 3">
    <name type="scientific">Candidatus Roizmanbacteria bacterium GW2011_GWA1_41_13</name>
    <dbReference type="NCBI Taxonomy" id="1618474"/>
    <lineage>
        <taxon>Bacteria</taxon>
        <taxon>Candidatus Roizmaniibacteriota</taxon>
    </lineage>
</organism>
<comment type="caution">
    <text evidence="2">The sequence shown here is derived from an EMBL/GenBank/DDBJ whole genome shotgun (WGS) entry which is preliminary data.</text>
</comment>
<accession>A0A0G0V1E6</accession>
<feature type="transmembrane region" description="Helical" evidence="1">
    <location>
        <begin position="6"/>
        <end position="28"/>
    </location>
</feature>
<dbReference type="EMBL" id="LCAN01000004">
    <property type="protein sequence ID" value="KKR94738.1"/>
    <property type="molecule type" value="Genomic_DNA"/>
</dbReference>
<evidence type="ECO:0000313" key="3">
    <source>
        <dbReference type="Proteomes" id="UP000034961"/>
    </source>
</evidence>
<reference evidence="2 3" key="1">
    <citation type="journal article" date="2015" name="Nature">
        <title>rRNA introns, odd ribosomes, and small enigmatic genomes across a large radiation of phyla.</title>
        <authorList>
            <person name="Brown C.T."/>
            <person name="Hug L.A."/>
            <person name="Thomas B.C."/>
            <person name="Sharon I."/>
            <person name="Castelle C.J."/>
            <person name="Singh A."/>
            <person name="Wilkins M.J."/>
            <person name="Williams K.H."/>
            <person name="Banfield J.F."/>
        </authorList>
    </citation>
    <scope>NUCLEOTIDE SEQUENCE [LARGE SCALE GENOMIC DNA]</scope>
</reference>
<evidence type="ECO:0000313" key="2">
    <source>
        <dbReference type="EMBL" id="KKR94738.1"/>
    </source>
</evidence>
<evidence type="ECO:0008006" key="4">
    <source>
        <dbReference type="Google" id="ProtNLM"/>
    </source>
</evidence>